<protein>
    <submittedName>
        <fullName evidence="1">Uncharacterized protein</fullName>
    </submittedName>
</protein>
<dbReference type="Proteomes" id="UP000004814">
    <property type="component" value="Unassembled WGS sequence"/>
</dbReference>
<accession>B1TG74</accession>
<dbReference type="AlphaFoldDB" id="B1TG74"/>
<name>B1TG74_9BURK</name>
<dbReference type="EMBL" id="ABLK01000470">
    <property type="protein sequence ID" value="EDT37430.1"/>
    <property type="molecule type" value="Genomic_DNA"/>
</dbReference>
<gene>
    <name evidence="1" type="ORF">BamMEX5DRAFT_6790</name>
</gene>
<organism evidence="1 2">
    <name type="scientific">Burkholderia ambifaria MEX-5</name>
    <dbReference type="NCBI Taxonomy" id="396597"/>
    <lineage>
        <taxon>Bacteria</taxon>
        <taxon>Pseudomonadati</taxon>
        <taxon>Pseudomonadota</taxon>
        <taxon>Betaproteobacteria</taxon>
        <taxon>Burkholderiales</taxon>
        <taxon>Burkholderiaceae</taxon>
        <taxon>Burkholderia</taxon>
        <taxon>Burkholderia cepacia complex</taxon>
    </lineage>
</organism>
<comment type="caution">
    <text evidence="1">The sequence shown here is derived from an EMBL/GenBank/DDBJ whole genome shotgun (WGS) entry which is preliminary data.</text>
</comment>
<sequence length="79" mass="8123">MLRIESPPSSKKLSWMPMDGSCSTSCQIDASRISRGVTAGACGWAVSTVSAGTGSALRLILPLGSIGRDSSVTNFDGTM</sequence>
<evidence type="ECO:0000313" key="1">
    <source>
        <dbReference type="EMBL" id="EDT37430.1"/>
    </source>
</evidence>
<reference evidence="1 2" key="1">
    <citation type="submission" date="2008-03" db="EMBL/GenBank/DDBJ databases">
        <title>Sequencing of the draft genome and assembly of Burkholderia ambifaria MEX-5.</title>
        <authorList>
            <consortium name="US DOE Joint Genome Institute (JGI-PGF)"/>
            <person name="Copeland A."/>
            <person name="Lucas S."/>
            <person name="Lapidus A."/>
            <person name="Glavina del Rio T."/>
            <person name="Dalin E."/>
            <person name="Tice H."/>
            <person name="Bruce D."/>
            <person name="Goodwin L."/>
            <person name="Pitluck S."/>
            <person name="Larimer F."/>
            <person name="Land M.L."/>
            <person name="Hauser L."/>
            <person name="Tiedje J."/>
            <person name="Richardson P."/>
        </authorList>
    </citation>
    <scope>NUCLEOTIDE SEQUENCE [LARGE SCALE GENOMIC DNA]</scope>
    <source>
        <strain evidence="1 2">MEX-5</strain>
    </source>
</reference>
<proteinExistence type="predicted"/>
<evidence type="ECO:0000313" key="2">
    <source>
        <dbReference type="Proteomes" id="UP000004814"/>
    </source>
</evidence>